<keyword evidence="3" id="KW-1133">Transmembrane helix</keyword>
<dbReference type="FunFam" id="3.40.630.10:FF:000101">
    <property type="entry name" value="N-acetylated alpha-linked acidic dipeptidase like 1"/>
    <property type="match status" value="1"/>
</dbReference>
<keyword evidence="3" id="KW-0472">Membrane</keyword>
<dbReference type="AlphaFoldDB" id="A0A9P5GAS8"/>
<feature type="domain" description="Transferrin receptor-like dimerisation" evidence="5">
    <location>
        <begin position="708"/>
        <end position="806"/>
    </location>
</feature>
<dbReference type="Pfam" id="PF02225">
    <property type="entry name" value="PA"/>
    <property type="match status" value="1"/>
</dbReference>
<dbReference type="GO" id="GO:0004180">
    <property type="term" value="F:carboxypeptidase activity"/>
    <property type="evidence" value="ECO:0007669"/>
    <property type="project" value="TreeGrafter"/>
</dbReference>
<dbReference type="Gene3D" id="3.50.30.30">
    <property type="match status" value="1"/>
</dbReference>
<dbReference type="CDD" id="cd03874">
    <property type="entry name" value="M28_PMSA_TfR_like"/>
    <property type="match status" value="1"/>
</dbReference>
<evidence type="ECO:0000313" key="8">
    <source>
        <dbReference type="Proteomes" id="UP000750522"/>
    </source>
</evidence>
<dbReference type="SUPFAM" id="SSF53187">
    <property type="entry name" value="Zn-dependent exopeptidases"/>
    <property type="match status" value="1"/>
</dbReference>
<dbReference type="InterPro" id="IPR003137">
    <property type="entry name" value="PA_domain"/>
</dbReference>
<comment type="similarity">
    <text evidence="1">Belongs to the peptidase M28 family. M28B subfamily.</text>
</comment>
<name>A0A9P5GAS8_GEOCN</name>
<feature type="region of interest" description="Disordered" evidence="2">
    <location>
        <begin position="1"/>
        <end position="29"/>
    </location>
</feature>
<feature type="transmembrane region" description="Helical" evidence="3">
    <location>
        <begin position="843"/>
        <end position="870"/>
    </location>
</feature>
<dbReference type="SUPFAM" id="SSF47672">
    <property type="entry name" value="Transferrin receptor-like dimerisation domain"/>
    <property type="match status" value="1"/>
</dbReference>
<dbReference type="InterPro" id="IPR036757">
    <property type="entry name" value="TFR-like_dimer_dom_sf"/>
</dbReference>
<dbReference type="InterPro" id="IPR007365">
    <property type="entry name" value="TFR-like_dimer_dom"/>
</dbReference>
<dbReference type="Pfam" id="PF04389">
    <property type="entry name" value="Peptidase_M28"/>
    <property type="match status" value="1"/>
</dbReference>
<evidence type="ECO:0000259" key="6">
    <source>
        <dbReference type="Pfam" id="PF04389"/>
    </source>
</evidence>
<dbReference type="Pfam" id="PF04253">
    <property type="entry name" value="TFR_dimer"/>
    <property type="match status" value="1"/>
</dbReference>
<feature type="region of interest" description="Disordered" evidence="2">
    <location>
        <begin position="912"/>
        <end position="952"/>
    </location>
</feature>
<dbReference type="InterPro" id="IPR007484">
    <property type="entry name" value="Peptidase_M28"/>
</dbReference>
<sequence>MVNPTPIPEGLPPPYEPDDNDTQSAPTDALLQREPAVFPALPTPPERPFEQMQIEEPDSQLHAAPSTALSSTFESSQRFLTSKIIAPVHKIFIDPISQLYRTLSIKFDIFISRYGNPLILKRLLYLVFVFIFIFIAFEFGILPGDAFGGGSTGSGEYHDRESLNEFLKATISQDEIRDRLEYLASMPHLSGTAGDLALAKYVQEEMLSFGLPQVGLSEHSTYITFPNETDTSTQLDLLINNNIEYSASLKEDMLYENPTDSQVQPKPYLAFSGSGDVRGPLVYVNYGTKTDLKYLRDNDISLEGAIVIMRNGKMSTGLKVSLVEAAGAVGVITFSDRLQDSILELWPNGPDYPEGGVERDSLSLTAISPGDILTPGYSSVGTNKVSSVEEIKTLPKIPAVPASWRDVRPFLEALKSVGVSMPGSDIPQISEWWSGNATTGSAEAHLVNYPVVKERHPIWNVVGKMIGVEQKELAVIIGARRDSFCYGAAGSMSGTTVLLEIARVLSLMSKKYNWSPLRSIYFASWDGTGQNLAGTTEWVEYNSETLREEGVVYINLDEAISGNGFHAEGHPMLTTVLKQVLATVQEPATNETMSTDFTMPPFKDFGDYTPFMSYAGIASLELSFRGKKFPKNSCFDSVEWMKKYGDADFSYHRTLTEIIGKLTLRLVDDAIIPFDMGTYAESLDAYTDDLARYCATQESWTGNGDAVVNFDALHSAAQAMKELFRRFILWRTDWVTVIGGGNGEPIRFMEHRWNWNVRMMMVDKLLLQSDSDAWYKHQVYGMQLWHPTDVPGFLYGTFPSVRDAAEPLRLLIDQRVHIANAHLSFELVLQGLRYWIHLLKLPFFIIFTCFIASVELGFVIMTAYLVVYIFGARFNGDKLSSLLDDAKKKNNNYDTGKIKVEREDSLPLVKIKSEPLDEDDEGQRTVVPESPHTSPSLSGGTTAVQSRSASSL</sequence>
<dbReference type="EMBL" id="QQZK01000001">
    <property type="protein sequence ID" value="KAF5105171.1"/>
    <property type="molecule type" value="Genomic_DNA"/>
</dbReference>
<evidence type="ECO:0000259" key="5">
    <source>
        <dbReference type="Pfam" id="PF04253"/>
    </source>
</evidence>
<reference evidence="7" key="1">
    <citation type="journal article" date="2020" name="Front. Microbiol.">
        <title>Phenotypic and Genetic Characterization of the Cheese Ripening Yeast Geotrichum candidum.</title>
        <authorList>
            <person name="Perkins V."/>
            <person name="Vignola S."/>
            <person name="Lessard M.H."/>
            <person name="Plante P.L."/>
            <person name="Corbeil J."/>
            <person name="Dugat-Bony E."/>
            <person name="Frenette M."/>
            <person name="Labrie S."/>
        </authorList>
    </citation>
    <scope>NUCLEOTIDE SEQUENCE</scope>
    <source>
        <strain evidence="7">LMA-70</strain>
    </source>
</reference>
<dbReference type="InterPro" id="IPR046450">
    <property type="entry name" value="PA_dom_sf"/>
</dbReference>
<reference evidence="7" key="2">
    <citation type="submission" date="2020-01" db="EMBL/GenBank/DDBJ databases">
        <authorList>
            <person name="Perkins V."/>
            <person name="Lessard M.-H."/>
            <person name="Dugat-Bony E."/>
            <person name="Frenette M."/>
            <person name="Labrie S."/>
        </authorList>
    </citation>
    <scope>NUCLEOTIDE SEQUENCE</scope>
    <source>
        <strain evidence="7">LMA-70</strain>
    </source>
</reference>
<evidence type="ECO:0000256" key="2">
    <source>
        <dbReference type="SAM" id="MobiDB-lite"/>
    </source>
</evidence>
<evidence type="ECO:0000259" key="4">
    <source>
        <dbReference type="Pfam" id="PF02225"/>
    </source>
</evidence>
<feature type="domain" description="PA" evidence="4">
    <location>
        <begin position="277"/>
        <end position="339"/>
    </location>
</feature>
<dbReference type="Proteomes" id="UP000750522">
    <property type="component" value="Unassembled WGS sequence"/>
</dbReference>
<feature type="compositionally biased region" description="Polar residues" evidence="2">
    <location>
        <begin position="931"/>
        <end position="952"/>
    </location>
</feature>
<evidence type="ECO:0000313" key="7">
    <source>
        <dbReference type="EMBL" id="KAF5105171.1"/>
    </source>
</evidence>
<evidence type="ECO:0000256" key="3">
    <source>
        <dbReference type="SAM" id="Phobius"/>
    </source>
</evidence>
<dbReference type="SUPFAM" id="SSF52025">
    <property type="entry name" value="PA domain"/>
    <property type="match status" value="1"/>
</dbReference>
<feature type="domain" description="Peptidase M28" evidence="6">
    <location>
        <begin position="460"/>
        <end position="627"/>
    </location>
</feature>
<gene>
    <name evidence="7" type="ORF">DV451_000087</name>
</gene>
<evidence type="ECO:0000256" key="1">
    <source>
        <dbReference type="ARBA" id="ARBA00005634"/>
    </source>
</evidence>
<feature type="compositionally biased region" description="Pro residues" evidence="2">
    <location>
        <begin position="1"/>
        <end position="15"/>
    </location>
</feature>
<feature type="transmembrane region" description="Helical" evidence="3">
    <location>
        <begin position="123"/>
        <end position="142"/>
    </location>
</feature>
<organism evidence="7 8">
    <name type="scientific">Geotrichum candidum</name>
    <name type="common">Oospora lactis</name>
    <name type="synonym">Dipodascus geotrichum</name>
    <dbReference type="NCBI Taxonomy" id="1173061"/>
    <lineage>
        <taxon>Eukaryota</taxon>
        <taxon>Fungi</taxon>
        <taxon>Dikarya</taxon>
        <taxon>Ascomycota</taxon>
        <taxon>Saccharomycotina</taxon>
        <taxon>Dipodascomycetes</taxon>
        <taxon>Dipodascales</taxon>
        <taxon>Dipodascaceae</taxon>
        <taxon>Geotrichum</taxon>
    </lineage>
</organism>
<keyword evidence="3" id="KW-0812">Transmembrane</keyword>
<accession>A0A9P5GAS8</accession>
<dbReference type="PANTHER" id="PTHR10404">
    <property type="entry name" value="N-ACETYLATED-ALPHA-LINKED ACIDIC DIPEPTIDASE"/>
    <property type="match status" value="1"/>
</dbReference>
<protein>
    <submittedName>
        <fullName evidence="7">Uncharacterized protein</fullName>
    </submittedName>
</protein>
<dbReference type="InterPro" id="IPR039373">
    <property type="entry name" value="Peptidase_M28B"/>
</dbReference>
<proteinExistence type="inferred from homology"/>
<comment type="caution">
    <text evidence="7">The sequence shown here is derived from an EMBL/GenBank/DDBJ whole genome shotgun (WGS) entry which is preliminary data.</text>
</comment>
<dbReference type="Gene3D" id="1.20.930.40">
    <property type="entry name" value="Transferrin receptor-like, dimerisation domain"/>
    <property type="match status" value="1"/>
</dbReference>
<dbReference type="Gene3D" id="3.40.630.10">
    <property type="entry name" value="Zn peptidases"/>
    <property type="match status" value="1"/>
</dbReference>
<dbReference type="PANTHER" id="PTHR10404:SF72">
    <property type="entry name" value="ZINC METALLOPROTEASE TRE2-RELATED"/>
    <property type="match status" value="1"/>
</dbReference>